<protein>
    <submittedName>
        <fullName evidence="3">Uncharacterized protein</fullName>
    </submittedName>
</protein>
<keyword evidence="2" id="KW-0812">Transmembrane</keyword>
<dbReference type="STRING" id="322104.A3LYB4"/>
<feature type="transmembrane region" description="Helical" evidence="2">
    <location>
        <begin position="327"/>
        <end position="349"/>
    </location>
</feature>
<dbReference type="EMBL" id="CP000500">
    <property type="protein sequence ID" value="ABN67953.2"/>
    <property type="molecule type" value="Genomic_DNA"/>
</dbReference>
<dbReference type="GeneID" id="4840272"/>
<dbReference type="PANTHER" id="PTHR35184:SF1">
    <property type="entry name" value="INTEGRAL MEMBRANE PROTEIN"/>
    <property type="match status" value="1"/>
</dbReference>
<dbReference type="RefSeq" id="XP_001385982.2">
    <property type="nucleotide sequence ID" value="XM_001385945.1"/>
</dbReference>
<keyword evidence="4" id="KW-1185">Reference proteome</keyword>
<dbReference type="OrthoDB" id="3357002at2759"/>
<feature type="compositionally biased region" description="Acidic residues" evidence="1">
    <location>
        <begin position="414"/>
        <end position="437"/>
    </location>
</feature>
<keyword evidence="2" id="KW-1133">Transmembrane helix</keyword>
<feature type="compositionally biased region" description="Basic and acidic residues" evidence="1">
    <location>
        <begin position="469"/>
        <end position="489"/>
    </location>
</feature>
<evidence type="ECO:0000313" key="4">
    <source>
        <dbReference type="Proteomes" id="UP000002258"/>
    </source>
</evidence>
<accession>A3LYB4</accession>
<dbReference type="KEGG" id="pic:PICST_33114"/>
<dbReference type="Proteomes" id="UP000002258">
    <property type="component" value="Chromosome 6"/>
</dbReference>
<keyword evidence="2" id="KW-0472">Membrane</keyword>
<dbReference type="PANTHER" id="PTHR35184">
    <property type="entry name" value="YALI0C10208P"/>
    <property type="match status" value="1"/>
</dbReference>
<feature type="region of interest" description="Disordered" evidence="1">
    <location>
        <begin position="407"/>
        <end position="496"/>
    </location>
</feature>
<name>A3LYB4_PICST</name>
<gene>
    <name evidence="3" type="ORF">PICST_33114</name>
</gene>
<reference evidence="3 4" key="1">
    <citation type="journal article" date="2007" name="Nat. Biotechnol.">
        <title>Genome sequence of the lignocellulose-bioconverting and xylose-fermenting yeast Pichia stipitis.</title>
        <authorList>
            <person name="Jeffries T.W."/>
            <person name="Grigoriev I.V."/>
            <person name="Grimwood J."/>
            <person name="Laplaza J.M."/>
            <person name="Aerts A."/>
            <person name="Salamov A."/>
            <person name="Schmutz J."/>
            <person name="Lindquist E."/>
            <person name="Dehal P."/>
            <person name="Shapiro H."/>
            <person name="Jin Y.S."/>
            <person name="Passoth V."/>
            <person name="Richardson P.M."/>
        </authorList>
    </citation>
    <scope>NUCLEOTIDE SEQUENCE [LARGE SCALE GENOMIC DNA]</scope>
    <source>
        <strain evidence="4">ATCC 58785 / CBS 6054 / NBRC 10063 / NRRL Y-11545</strain>
    </source>
</reference>
<feature type="transmembrane region" description="Helical" evidence="2">
    <location>
        <begin position="141"/>
        <end position="162"/>
    </location>
</feature>
<dbReference type="AlphaFoldDB" id="A3LYB4"/>
<organism evidence="3 4">
    <name type="scientific">Scheffersomyces stipitis (strain ATCC 58785 / CBS 6054 / NBRC 10063 / NRRL Y-11545)</name>
    <name type="common">Yeast</name>
    <name type="synonym">Pichia stipitis</name>
    <dbReference type="NCBI Taxonomy" id="322104"/>
    <lineage>
        <taxon>Eukaryota</taxon>
        <taxon>Fungi</taxon>
        <taxon>Dikarya</taxon>
        <taxon>Ascomycota</taxon>
        <taxon>Saccharomycotina</taxon>
        <taxon>Pichiomycetes</taxon>
        <taxon>Debaryomycetaceae</taxon>
        <taxon>Scheffersomyces</taxon>
    </lineage>
</organism>
<dbReference type="Pfam" id="PF11309">
    <property type="entry name" value="DUF3112"/>
    <property type="match status" value="1"/>
</dbReference>
<proteinExistence type="predicted"/>
<evidence type="ECO:0000256" key="1">
    <source>
        <dbReference type="SAM" id="MobiDB-lite"/>
    </source>
</evidence>
<sequence>MHNHYLVNGTDIAGFEPYSASKGIIRISVALQNGGSEGTGLIPILAFGKNILGPKIPDALLHYAVLVQNNLTGGYATLTDVVPCAVFAAIFGIIMLLHLAIFIVNWSRGHYFILSLVWSICNSMKVVALVLRLLWAKDITLFRIALVGEAFLIFPSLIMSSLNLNLGQRLFTWRHPVGGSRRLFCGVMFGLYGFICIIIALTIISTVFPYIHFLSSKWYWTHKQLVKFTAILIVVYPLTTVALIVLSWWAPTKKDENFYTYQPWWIESFHPFYFVPKGAAQKAEESFLNRNHNHRNAVRVIAATHHHYNVVEGLNNLRGDLEHNTSFIIVLISTIFFMTQAILRTVVVFSDRINAYASRADSPFAMYFCFFGLEIVINIMYIAGRADLRFYRPDALAKDSSAVTAEQSYIVSDNEQEEEEEEDDFDDYFTDHEDDEEGSARVYRYRLEESSDDQSLDFGLPPTYGYSKSSDEKKIISKTSEEGAEHSSDEDSEFYF</sequence>
<dbReference type="eggNOG" id="ENOG502S0ZE">
    <property type="taxonomic scope" value="Eukaryota"/>
</dbReference>
<feature type="transmembrane region" description="Helical" evidence="2">
    <location>
        <begin position="364"/>
        <end position="383"/>
    </location>
</feature>
<feature type="transmembrane region" description="Helical" evidence="2">
    <location>
        <begin position="228"/>
        <end position="250"/>
    </location>
</feature>
<feature type="transmembrane region" description="Helical" evidence="2">
    <location>
        <begin position="85"/>
        <end position="104"/>
    </location>
</feature>
<feature type="transmembrane region" description="Helical" evidence="2">
    <location>
        <begin position="111"/>
        <end position="135"/>
    </location>
</feature>
<dbReference type="InParanoid" id="A3LYB4"/>
<dbReference type="InterPro" id="IPR021460">
    <property type="entry name" value="DUF3112"/>
</dbReference>
<evidence type="ECO:0000313" key="3">
    <source>
        <dbReference type="EMBL" id="ABN67953.2"/>
    </source>
</evidence>
<evidence type="ECO:0000256" key="2">
    <source>
        <dbReference type="SAM" id="Phobius"/>
    </source>
</evidence>
<dbReference type="HOGENOM" id="CLU_042296_0_0_1"/>
<feature type="transmembrane region" description="Helical" evidence="2">
    <location>
        <begin position="183"/>
        <end position="208"/>
    </location>
</feature>